<feature type="region of interest" description="Disordered" evidence="2">
    <location>
        <begin position="57"/>
        <end position="503"/>
    </location>
</feature>
<feature type="compositionally biased region" description="Acidic residues" evidence="2">
    <location>
        <begin position="251"/>
        <end position="261"/>
    </location>
</feature>
<feature type="compositionally biased region" description="Basic and acidic residues" evidence="2">
    <location>
        <begin position="786"/>
        <end position="804"/>
    </location>
</feature>
<feature type="coiled-coil region" evidence="1">
    <location>
        <begin position="1194"/>
        <end position="1221"/>
    </location>
</feature>
<evidence type="ECO:0000256" key="1">
    <source>
        <dbReference type="SAM" id="Coils"/>
    </source>
</evidence>
<feature type="compositionally biased region" description="Basic and acidic residues" evidence="2">
    <location>
        <begin position="277"/>
        <end position="296"/>
    </location>
</feature>
<protein>
    <submittedName>
        <fullName evidence="3">Uncharacterized protein</fullName>
    </submittedName>
</protein>
<sequence length="1269" mass="141812">MKPVASDSYYSRDQTSYSESTRTPYIQEDDSMMTYYTDESVERRQNKKLTYDTFIPMESDSSRESASGRGWRKEGLSIDTRNDVPSDDEVAEEAAKKTLSPGMVDTENIRNKRRQRLARMARTRNERQEAEEDEENYHRRNYESNTATPSSPIKQRYVPSPIVEERPERSFSVSPQKYSRYGSTQKGYDESAAELSTQHVASPTKRGYSGVLSPQGRSSPQKASGAFQPYKSPANMTSSDYARTSYNFDFRDDDNDNGDESDVSRAGSSNDSRASSKHQEREHQEDRYQSHLRYESDTLEEQNQEDRYQSHQRYETDTLEEQYGDDSHGRYQYQDNGDSSTLNAKPSDGSDIVPYSSSPKKHHERGDQLEQDEDEHGFHALTKSDSDGLVEHRDGYERHHDSARREELRDEARKDYESTPYRASNHKGYRQDHQHERSNVSSSNARDRRTHGQDTYNENQIDTYQINAGNGKPTTTPTAGRHHPSQNLERRRYAPEPPSQRESIQAHMAHAYVSPHGYQNPEYAAMANHNARHALLRRYGANHNANMHPPMPQQYGQQQLSSVQASTPKQLTPMHPPMPQQYQIRTQTTRKVAMPVMEDDSARSSGRRMSPMIEDHSYMSMESSFINASVNTGVGCQAIQCQSVMTKIWTCGTIGDVDDFDPRTKIFAGLAEGPMGAFAMGAQGPRRNAVNSKSDRNKKSSADGKQNEKSFQNGFVGAIEKISAEAQFLGTEATQLLSGVINGPTQAGDVSKEQPAVVKSSKDDDSSSSSDSSDSETEFDIGGPSEQKEQKQEKKKEQKQEKKPAGGRSKQQPTNAQIPETALDVTGPKSPSNGIYASVVKGMNRRDQLMRLQKERQTQNEATSTKQGTAIEFATGTDQLRDVYKHLFDTMKSPMNPLYLENPLQAKKDKSLAIEEVGTKGAGLDGETVFLSFDKDPESKSDLVSGSQPVAVKEEKVKEEKEKAAVSGILSALENTLAQMMLPDSLSQANVEDSVIGSIGGDEETKSAADEHDLLFIEENLDKKTDQATPNLETSDGPVLKATPNTDTEAAEAKLDQDSEENSVSKEMMNDLNDLLQKKQEQKPIERYEVKAAVSMVSMTDADIEAELERMTDDESMDESSDDQIPDNYDGPTDDEIMAELMGGMDDGDDGEEHVKSMFDDATVDDDQSALSLPSVLKSKTRFSNEVSQLKIISEDTTGDLESLKRAAKALEEAINRASTAHQVQRTNATSAHYEVTPSMSSPNLSFTTALMEETQEPSSSWLRTMWKK</sequence>
<feature type="compositionally biased region" description="Polar residues" evidence="2">
    <location>
        <begin position="8"/>
        <end position="24"/>
    </location>
</feature>
<evidence type="ECO:0000313" key="3">
    <source>
        <dbReference type="EMBL" id="CAJ1937610.1"/>
    </source>
</evidence>
<feature type="region of interest" description="Disordered" evidence="2">
    <location>
        <begin position="745"/>
        <end position="836"/>
    </location>
</feature>
<accession>A0AAD2CQX9</accession>
<feature type="compositionally biased region" description="Polar residues" evidence="2">
    <location>
        <begin position="333"/>
        <end position="344"/>
    </location>
</feature>
<organism evidence="3 4">
    <name type="scientific">Cylindrotheca closterium</name>
    <dbReference type="NCBI Taxonomy" id="2856"/>
    <lineage>
        <taxon>Eukaryota</taxon>
        <taxon>Sar</taxon>
        <taxon>Stramenopiles</taxon>
        <taxon>Ochrophyta</taxon>
        <taxon>Bacillariophyta</taxon>
        <taxon>Bacillariophyceae</taxon>
        <taxon>Bacillariophycidae</taxon>
        <taxon>Bacillariales</taxon>
        <taxon>Bacillariaceae</taxon>
        <taxon>Cylindrotheca</taxon>
    </lineage>
</organism>
<dbReference type="Proteomes" id="UP001295423">
    <property type="component" value="Unassembled WGS sequence"/>
</dbReference>
<reference evidence="3" key="1">
    <citation type="submission" date="2023-08" db="EMBL/GenBank/DDBJ databases">
        <authorList>
            <person name="Audoor S."/>
            <person name="Bilcke G."/>
        </authorList>
    </citation>
    <scope>NUCLEOTIDE SEQUENCE</scope>
</reference>
<feature type="region of interest" description="Disordered" evidence="2">
    <location>
        <begin position="936"/>
        <end position="956"/>
    </location>
</feature>
<feature type="compositionally biased region" description="Basic residues" evidence="2">
    <location>
        <begin position="111"/>
        <end position="122"/>
    </location>
</feature>
<feature type="compositionally biased region" description="Basic and acidic residues" evidence="2">
    <location>
        <begin position="376"/>
        <end position="417"/>
    </location>
</feature>
<feature type="compositionally biased region" description="Basic and acidic residues" evidence="2">
    <location>
        <begin position="429"/>
        <end position="438"/>
    </location>
</feature>
<proteinExistence type="predicted"/>
<feature type="compositionally biased region" description="Acidic residues" evidence="2">
    <location>
        <begin position="1114"/>
        <end position="1125"/>
    </location>
</feature>
<feature type="compositionally biased region" description="Polar residues" evidence="2">
    <location>
        <begin position="171"/>
        <end position="186"/>
    </location>
</feature>
<feature type="region of interest" description="Disordered" evidence="2">
    <location>
        <begin position="678"/>
        <end position="709"/>
    </location>
</feature>
<evidence type="ECO:0000256" key="2">
    <source>
        <dbReference type="SAM" id="MobiDB-lite"/>
    </source>
</evidence>
<dbReference type="EMBL" id="CAKOGP040000668">
    <property type="protein sequence ID" value="CAJ1937610.1"/>
    <property type="molecule type" value="Genomic_DNA"/>
</dbReference>
<feature type="region of interest" description="Disordered" evidence="2">
    <location>
        <begin position="1"/>
        <end position="27"/>
    </location>
</feature>
<feature type="compositionally biased region" description="Basic and acidic residues" evidence="2">
    <location>
        <begin position="71"/>
        <end position="84"/>
    </location>
</feature>
<feature type="region of interest" description="Disordered" evidence="2">
    <location>
        <begin position="1111"/>
        <end position="1131"/>
    </location>
</feature>
<gene>
    <name evidence="3" type="ORF">CYCCA115_LOCUS5730</name>
</gene>
<evidence type="ECO:0000313" key="4">
    <source>
        <dbReference type="Proteomes" id="UP001295423"/>
    </source>
</evidence>
<comment type="caution">
    <text evidence="3">The sequence shown here is derived from an EMBL/GenBank/DDBJ whole genome shotgun (WGS) entry which is preliminary data.</text>
</comment>
<name>A0AAD2CQX9_9STRA</name>
<feature type="compositionally biased region" description="Polar residues" evidence="2">
    <location>
        <begin position="453"/>
        <end position="478"/>
    </location>
</feature>
<feature type="compositionally biased region" description="Polar residues" evidence="2">
    <location>
        <begin position="143"/>
        <end position="153"/>
    </location>
</feature>
<keyword evidence="4" id="KW-1185">Reference proteome</keyword>
<feature type="compositionally biased region" description="Basic and acidic residues" evidence="2">
    <location>
        <begin position="693"/>
        <end position="708"/>
    </location>
</feature>
<dbReference type="AlphaFoldDB" id="A0AAD2CQX9"/>
<keyword evidence="1" id="KW-0175">Coiled coil</keyword>
<feature type="compositionally biased region" description="Basic and acidic residues" evidence="2">
    <location>
        <begin position="304"/>
        <end position="316"/>
    </location>
</feature>
<feature type="compositionally biased region" description="Polar residues" evidence="2">
    <location>
        <begin position="809"/>
        <end position="818"/>
    </location>
</feature>
<feature type="compositionally biased region" description="Polar residues" evidence="2">
    <location>
        <begin position="234"/>
        <end position="246"/>
    </location>
</feature>
<feature type="region of interest" description="Disordered" evidence="2">
    <location>
        <begin position="1021"/>
        <end position="1065"/>
    </location>
</feature>